<organism evidence="3 4">
    <name type="scientific">Chaetomidium leptoderma</name>
    <dbReference type="NCBI Taxonomy" id="669021"/>
    <lineage>
        <taxon>Eukaryota</taxon>
        <taxon>Fungi</taxon>
        <taxon>Dikarya</taxon>
        <taxon>Ascomycota</taxon>
        <taxon>Pezizomycotina</taxon>
        <taxon>Sordariomycetes</taxon>
        <taxon>Sordariomycetidae</taxon>
        <taxon>Sordariales</taxon>
        <taxon>Chaetomiaceae</taxon>
        <taxon>Chaetomidium</taxon>
    </lineage>
</organism>
<dbReference type="PANTHER" id="PTHR10039">
    <property type="entry name" value="AMELOGENIN"/>
    <property type="match status" value="1"/>
</dbReference>
<reference evidence="3" key="1">
    <citation type="journal article" date="2023" name="Mol. Phylogenet. Evol.">
        <title>Genome-scale phylogeny and comparative genomics of the fungal order Sordariales.</title>
        <authorList>
            <person name="Hensen N."/>
            <person name="Bonometti L."/>
            <person name="Westerberg I."/>
            <person name="Brannstrom I.O."/>
            <person name="Guillou S."/>
            <person name="Cros-Aarteil S."/>
            <person name="Calhoun S."/>
            <person name="Haridas S."/>
            <person name="Kuo A."/>
            <person name="Mondo S."/>
            <person name="Pangilinan J."/>
            <person name="Riley R."/>
            <person name="LaButti K."/>
            <person name="Andreopoulos B."/>
            <person name="Lipzen A."/>
            <person name="Chen C."/>
            <person name="Yan M."/>
            <person name="Daum C."/>
            <person name="Ng V."/>
            <person name="Clum A."/>
            <person name="Steindorff A."/>
            <person name="Ohm R.A."/>
            <person name="Martin F."/>
            <person name="Silar P."/>
            <person name="Natvig D.O."/>
            <person name="Lalanne C."/>
            <person name="Gautier V."/>
            <person name="Ament-Velasquez S.L."/>
            <person name="Kruys A."/>
            <person name="Hutchinson M.I."/>
            <person name="Powell A.J."/>
            <person name="Barry K."/>
            <person name="Miller A.N."/>
            <person name="Grigoriev I.V."/>
            <person name="Debuchy R."/>
            <person name="Gladieux P."/>
            <person name="Hiltunen Thoren M."/>
            <person name="Johannesson H."/>
        </authorList>
    </citation>
    <scope>NUCLEOTIDE SEQUENCE</scope>
    <source>
        <strain evidence="3">CBS 538.74</strain>
    </source>
</reference>
<dbReference type="PROSITE" id="PS50837">
    <property type="entry name" value="NACHT"/>
    <property type="match status" value="1"/>
</dbReference>
<proteinExistence type="predicted"/>
<keyword evidence="1" id="KW-0677">Repeat</keyword>
<dbReference type="InterPro" id="IPR054471">
    <property type="entry name" value="GPIID_WHD"/>
</dbReference>
<sequence length="582" mass="65891">MPSEALQASRRVAKHVADHLRTFTVLKDEPETQLPLQGGDVHSSTVRDWLEAPDAAIDYDEARKKRYPGTGLWFVEEPDTPSWFVEDMPFQRWLTKPNSFLWLYGFAGCGKSVLCSTAIQHTFQHQGANPRIGVAFFFFTLNDVSKQDLSAMLRALVLQLSGQLNDDHRLLSRLHDSYGSAVPPNQALVDCLRELVREFDHAYILVDALDESPRDKHRKEVLQALVDLRGCKEPGLHLLVTSREEPDIRLVLQKRLLASRNEAFAVKPPNSRGHRHDIESFISGSLKSNYWLRKWGKKDHHKVEEALTNRADGVFRWVECQLDALYSCPQGGLDQLDELLESSPPSLDATYERVLLSIQDSTAEDARAARRILAMLCVARKGLTLPGLIDAMAVELGENPRFNPNARLQDHDIYRICSGFIEIDPDPHPVVDHPRVHIAHDSFRQYLESGRIFDPKIANFNLRKPEAHAEIAYICLTYLLEIVWPGSNDGGNAYPLALYAAKHWHHHYRHGVKHLHPLEDQAIRLFRGTGGEFKQWVQIWNVDSDVDSDNGKSIRDIPSPVYYASLLGLESVVSALLCGKAI</sequence>
<comment type="caution">
    <text evidence="3">The sequence shown here is derived from an EMBL/GenBank/DDBJ whole genome shotgun (WGS) entry which is preliminary data.</text>
</comment>
<dbReference type="Proteomes" id="UP001302745">
    <property type="component" value="Unassembled WGS sequence"/>
</dbReference>
<evidence type="ECO:0000313" key="3">
    <source>
        <dbReference type="EMBL" id="KAK4154755.1"/>
    </source>
</evidence>
<keyword evidence="4" id="KW-1185">Reference proteome</keyword>
<accession>A0AAN6VQW8</accession>
<dbReference type="Pfam" id="PF24883">
    <property type="entry name" value="NPHP3_N"/>
    <property type="match status" value="1"/>
</dbReference>
<dbReference type="PANTHER" id="PTHR10039:SF16">
    <property type="entry name" value="GPI INOSITOL-DEACYLASE"/>
    <property type="match status" value="1"/>
</dbReference>
<dbReference type="InterPro" id="IPR027417">
    <property type="entry name" value="P-loop_NTPase"/>
</dbReference>
<feature type="domain" description="NACHT" evidence="2">
    <location>
        <begin position="99"/>
        <end position="243"/>
    </location>
</feature>
<protein>
    <recommendedName>
        <fullName evidence="2">NACHT domain-containing protein</fullName>
    </recommendedName>
</protein>
<evidence type="ECO:0000313" key="4">
    <source>
        <dbReference type="Proteomes" id="UP001302745"/>
    </source>
</evidence>
<dbReference type="SUPFAM" id="SSF52540">
    <property type="entry name" value="P-loop containing nucleoside triphosphate hydrolases"/>
    <property type="match status" value="1"/>
</dbReference>
<gene>
    <name evidence="3" type="ORF">C8A00DRAFT_42499</name>
</gene>
<dbReference type="EMBL" id="MU856903">
    <property type="protein sequence ID" value="KAK4154755.1"/>
    <property type="molecule type" value="Genomic_DNA"/>
</dbReference>
<reference evidence="3" key="2">
    <citation type="submission" date="2023-05" db="EMBL/GenBank/DDBJ databases">
        <authorList>
            <consortium name="Lawrence Berkeley National Laboratory"/>
            <person name="Steindorff A."/>
            <person name="Hensen N."/>
            <person name="Bonometti L."/>
            <person name="Westerberg I."/>
            <person name="Brannstrom I.O."/>
            <person name="Guillou S."/>
            <person name="Cros-Aarteil S."/>
            <person name="Calhoun S."/>
            <person name="Haridas S."/>
            <person name="Kuo A."/>
            <person name="Mondo S."/>
            <person name="Pangilinan J."/>
            <person name="Riley R."/>
            <person name="Labutti K."/>
            <person name="Andreopoulos B."/>
            <person name="Lipzen A."/>
            <person name="Chen C."/>
            <person name="Yanf M."/>
            <person name="Daum C."/>
            <person name="Ng V."/>
            <person name="Clum A."/>
            <person name="Ohm R."/>
            <person name="Martin F."/>
            <person name="Silar P."/>
            <person name="Natvig D."/>
            <person name="Lalanne C."/>
            <person name="Gautier V."/>
            <person name="Ament-Velasquez S.L."/>
            <person name="Kruys A."/>
            <person name="Hutchinson M.I."/>
            <person name="Powell A.J."/>
            <person name="Barry K."/>
            <person name="Miller A.N."/>
            <person name="Grigoriev I.V."/>
            <person name="Debuchy R."/>
            <person name="Gladieux P."/>
            <person name="Thoren M.H."/>
            <person name="Johannesson H."/>
        </authorList>
    </citation>
    <scope>NUCLEOTIDE SEQUENCE</scope>
    <source>
        <strain evidence="3">CBS 538.74</strain>
    </source>
</reference>
<name>A0AAN6VQW8_9PEZI</name>
<evidence type="ECO:0000256" key="1">
    <source>
        <dbReference type="ARBA" id="ARBA00022737"/>
    </source>
</evidence>
<dbReference type="AlphaFoldDB" id="A0AAN6VQW8"/>
<evidence type="ECO:0000259" key="2">
    <source>
        <dbReference type="PROSITE" id="PS50837"/>
    </source>
</evidence>
<dbReference type="Gene3D" id="3.40.50.300">
    <property type="entry name" value="P-loop containing nucleotide triphosphate hydrolases"/>
    <property type="match status" value="1"/>
</dbReference>
<dbReference type="InterPro" id="IPR007111">
    <property type="entry name" value="NACHT_NTPase"/>
</dbReference>
<dbReference type="Pfam" id="PF22939">
    <property type="entry name" value="WHD_GPIID"/>
    <property type="match status" value="1"/>
</dbReference>
<dbReference type="InterPro" id="IPR056884">
    <property type="entry name" value="NPHP3-like_N"/>
</dbReference>